<evidence type="ECO:0000256" key="2">
    <source>
        <dbReference type="ARBA" id="ARBA00022448"/>
    </source>
</evidence>
<comment type="subcellular location">
    <subcellularLocation>
        <location evidence="1">Membrane</location>
        <topology evidence="1">Single-pass type IV membrane protein</topology>
    </subcellularLocation>
</comment>
<evidence type="ECO:0000256" key="5">
    <source>
        <dbReference type="ARBA" id="ARBA00022989"/>
    </source>
</evidence>
<dbReference type="GO" id="GO:0031201">
    <property type="term" value="C:SNARE complex"/>
    <property type="evidence" value="ECO:0007669"/>
    <property type="project" value="TreeGrafter"/>
</dbReference>
<dbReference type="GO" id="GO:0005789">
    <property type="term" value="C:endoplasmic reticulum membrane"/>
    <property type="evidence" value="ECO:0007669"/>
    <property type="project" value="TreeGrafter"/>
</dbReference>
<sequence length="242" mass="26995">MEGTFEPGATAEDQLRCAKGNIALFNHQLGECERGNEVAFAELRERLERTRRVLISLSEGRVDQPDNGSSGNGSVGSSSLLKMSSVHARVAGRQAVTNFQRRTAQQLLEELSFIDVSLGRYNRKAEQRNVYHSEVDKLLGSLRNQGGYEDLTAIQHAENERTSLQYSRARVRAMLDESSSVMKALQDQGKQLEGTESKLADVLESLGVSNSTILQVLRRNRADAWLVYGGITLTLFFLYLVW</sequence>
<dbReference type="GO" id="GO:0005794">
    <property type="term" value="C:Golgi apparatus"/>
    <property type="evidence" value="ECO:0007669"/>
    <property type="project" value="TreeGrafter"/>
</dbReference>
<organism evidence="8">
    <name type="scientific">Trypanosoma congolense (strain IL3000)</name>
    <dbReference type="NCBI Taxonomy" id="1068625"/>
    <lineage>
        <taxon>Eukaryota</taxon>
        <taxon>Discoba</taxon>
        <taxon>Euglenozoa</taxon>
        <taxon>Kinetoplastea</taxon>
        <taxon>Metakinetoplastina</taxon>
        <taxon>Trypanosomatida</taxon>
        <taxon>Trypanosomatidae</taxon>
        <taxon>Trypanosoma</taxon>
        <taxon>Nannomonas</taxon>
    </lineage>
</organism>
<dbReference type="AlphaFoldDB" id="G0UYS9"/>
<dbReference type="GO" id="GO:0031902">
    <property type="term" value="C:late endosome membrane"/>
    <property type="evidence" value="ECO:0007669"/>
    <property type="project" value="TreeGrafter"/>
</dbReference>
<dbReference type="PANTHER" id="PTHR21230">
    <property type="entry name" value="VESICLE TRANSPORT V-SNARE PROTEIN VTI1-RELATED"/>
    <property type="match status" value="1"/>
</dbReference>
<dbReference type="GO" id="GO:0015031">
    <property type="term" value="P:protein transport"/>
    <property type="evidence" value="ECO:0007669"/>
    <property type="project" value="UniProtKB-KW"/>
</dbReference>
<dbReference type="GO" id="GO:0006906">
    <property type="term" value="P:vesicle fusion"/>
    <property type="evidence" value="ECO:0007669"/>
    <property type="project" value="TreeGrafter"/>
</dbReference>
<evidence type="ECO:0000256" key="3">
    <source>
        <dbReference type="ARBA" id="ARBA00022692"/>
    </source>
</evidence>
<gene>
    <name evidence="8" type="ORF">TCIL3000_10_13290</name>
</gene>
<evidence type="ECO:0000256" key="7">
    <source>
        <dbReference type="SAM" id="Phobius"/>
    </source>
</evidence>
<feature type="transmembrane region" description="Helical" evidence="7">
    <location>
        <begin position="224"/>
        <end position="241"/>
    </location>
</feature>
<evidence type="ECO:0000256" key="1">
    <source>
        <dbReference type="ARBA" id="ARBA00004211"/>
    </source>
</evidence>
<name>G0UYS9_TRYCI</name>
<dbReference type="GO" id="GO:0005484">
    <property type="term" value="F:SNAP receptor activity"/>
    <property type="evidence" value="ECO:0007669"/>
    <property type="project" value="TreeGrafter"/>
</dbReference>
<accession>G0UYS9</accession>
<evidence type="ECO:0000256" key="6">
    <source>
        <dbReference type="ARBA" id="ARBA00023136"/>
    </source>
</evidence>
<dbReference type="Pfam" id="PF12352">
    <property type="entry name" value="V-SNARE_C"/>
    <property type="match status" value="1"/>
</dbReference>
<dbReference type="PANTHER" id="PTHR21230:SF1">
    <property type="entry name" value="GOLGI SNAP RECEPTOR COMPLEX MEMBER 2"/>
    <property type="match status" value="1"/>
</dbReference>
<evidence type="ECO:0000256" key="4">
    <source>
        <dbReference type="ARBA" id="ARBA00022927"/>
    </source>
</evidence>
<evidence type="ECO:0000313" key="8">
    <source>
        <dbReference type="EMBL" id="CCC94546.1"/>
    </source>
</evidence>
<dbReference type="GO" id="GO:0000149">
    <property type="term" value="F:SNARE binding"/>
    <property type="evidence" value="ECO:0007669"/>
    <property type="project" value="TreeGrafter"/>
</dbReference>
<dbReference type="VEuPathDB" id="TriTrypDB:TcIL3000_10_13290"/>
<keyword evidence="3 7" id="KW-0812">Transmembrane</keyword>
<protein>
    <submittedName>
        <fullName evidence="8">Putative SNARE protein</fullName>
    </submittedName>
</protein>
<dbReference type="EMBL" id="HE575323">
    <property type="protein sequence ID" value="CCC94546.1"/>
    <property type="molecule type" value="Genomic_DNA"/>
</dbReference>
<keyword evidence="6 7" id="KW-0472">Membrane</keyword>
<proteinExistence type="predicted"/>
<keyword evidence="5 7" id="KW-1133">Transmembrane helix</keyword>
<keyword evidence="2" id="KW-0813">Transport</keyword>
<reference evidence="8" key="1">
    <citation type="journal article" date="2012" name="Proc. Natl. Acad. Sci. U.S.A.">
        <title>Antigenic diversity is generated by distinct evolutionary mechanisms in African trypanosome species.</title>
        <authorList>
            <person name="Jackson A.P."/>
            <person name="Berry A."/>
            <person name="Aslett M."/>
            <person name="Allison H.C."/>
            <person name="Burton P."/>
            <person name="Vavrova-Anderson J."/>
            <person name="Brown R."/>
            <person name="Browne H."/>
            <person name="Corton N."/>
            <person name="Hauser H."/>
            <person name="Gamble J."/>
            <person name="Gilderthorp R."/>
            <person name="Marcello L."/>
            <person name="McQuillan J."/>
            <person name="Otto T.D."/>
            <person name="Quail M.A."/>
            <person name="Sanders M.J."/>
            <person name="van Tonder A."/>
            <person name="Ginger M.L."/>
            <person name="Field M.C."/>
            <person name="Barry J.D."/>
            <person name="Hertz-Fowler C."/>
            <person name="Berriman M."/>
        </authorList>
    </citation>
    <scope>NUCLEOTIDE SEQUENCE</scope>
    <source>
        <strain evidence="8">IL3000</strain>
    </source>
</reference>
<dbReference type="GO" id="GO:0012507">
    <property type="term" value="C:ER to Golgi transport vesicle membrane"/>
    <property type="evidence" value="ECO:0007669"/>
    <property type="project" value="TreeGrafter"/>
</dbReference>
<keyword evidence="4" id="KW-0653">Protein transport</keyword>